<dbReference type="SUPFAM" id="SSF51735">
    <property type="entry name" value="NAD(P)-binding Rossmann-fold domains"/>
    <property type="match status" value="1"/>
</dbReference>
<dbReference type="FunFam" id="3.40.50.720:FF:000808">
    <property type="entry name" value="Iridoid synthase"/>
    <property type="match status" value="1"/>
</dbReference>
<keyword evidence="2" id="KW-0560">Oxidoreductase</keyword>
<accession>A0AAP0ESI5</accession>
<sequence length="420" mass="47246">MQYVYAPPISICSCVIFSVSRYLTIKIMNWWKSGAIGVPKLAQQKFELGQQGPSEHQSSVGLVIGVTGIVGTSLAEILPLPDTPGGPWKVYGIARRPRPAWHSDHPVEYIQCDVSDPHDSLTKLSPLTDVTHIFYVTWTARPIEEENCEVNGLMLKNVLNAIVPNAPNLKHICLQTGTKHYMGPLGSVHKTQPHEPPFTEDLPRVQGAPNFYYTLEDILFEEVGKREGLTWSVHRAGPIFGVSPYSLVNPIWALCIYAAVCKRKGELLRFPGSRATWEGYFDATDADLIAEQQLWAAVDPNAKNEAFNCVNGDVFKWKQMWKVLGEQFGIECAEFEEGVKLEEIMREKGRVWDEIVRENGLCGVKNEFNVFKLMDVVFGWEGTRLCSMNKSKGHGFLGFRDSKESFIKCIERMKALKIVP</sequence>
<dbReference type="AlphaFoldDB" id="A0AAP0ESI5"/>
<dbReference type="Gene3D" id="3.40.50.720">
    <property type="entry name" value="NAD(P)-binding Rossmann-like Domain"/>
    <property type="match status" value="1"/>
</dbReference>
<gene>
    <name evidence="4" type="ORF">Sjap_022734</name>
</gene>
<dbReference type="Proteomes" id="UP001417504">
    <property type="component" value="Unassembled WGS sequence"/>
</dbReference>
<evidence type="ECO:0000313" key="4">
    <source>
        <dbReference type="EMBL" id="KAK9097237.1"/>
    </source>
</evidence>
<dbReference type="PANTHER" id="PTHR32487">
    <property type="entry name" value="3-OXO-DELTA(4,5)-STEROID 5-BETA-REDUCTASE"/>
    <property type="match status" value="1"/>
</dbReference>
<name>A0AAP0ESI5_9MAGN</name>
<dbReference type="CDD" id="cd08948">
    <property type="entry name" value="5beta-POR_like_SDR_a"/>
    <property type="match status" value="1"/>
</dbReference>
<dbReference type="PANTHER" id="PTHR32487:SF0">
    <property type="entry name" value="3-OXO-DELTA(4,5)-STEROID 5-BETA-REDUCTASE"/>
    <property type="match status" value="1"/>
</dbReference>
<dbReference type="InterPro" id="IPR055222">
    <property type="entry name" value="PRISE-like_Rossmann-fold"/>
</dbReference>
<keyword evidence="1" id="KW-0521">NADP</keyword>
<keyword evidence="5" id="KW-1185">Reference proteome</keyword>
<feature type="domain" description="PRISE-like Rossmann-fold" evidence="3">
    <location>
        <begin position="123"/>
        <end position="420"/>
    </location>
</feature>
<dbReference type="GO" id="GO:0006629">
    <property type="term" value="P:lipid metabolic process"/>
    <property type="evidence" value="ECO:0007669"/>
    <property type="project" value="UniProtKB-ARBA"/>
</dbReference>
<dbReference type="EMBL" id="JBBNAE010000009">
    <property type="protein sequence ID" value="KAK9097237.1"/>
    <property type="molecule type" value="Genomic_DNA"/>
</dbReference>
<proteinExistence type="predicted"/>
<reference evidence="4 5" key="1">
    <citation type="submission" date="2024-01" db="EMBL/GenBank/DDBJ databases">
        <title>Genome assemblies of Stephania.</title>
        <authorList>
            <person name="Yang L."/>
        </authorList>
    </citation>
    <scope>NUCLEOTIDE SEQUENCE [LARGE SCALE GENOMIC DNA]</scope>
    <source>
        <strain evidence="4">QJT</strain>
        <tissue evidence="4">Leaf</tissue>
    </source>
</reference>
<evidence type="ECO:0000256" key="1">
    <source>
        <dbReference type="ARBA" id="ARBA00022857"/>
    </source>
</evidence>
<dbReference type="GO" id="GO:0016627">
    <property type="term" value="F:oxidoreductase activity, acting on the CH-CH group of donors"/>
    <property type="evidence" value="ECO:0007669"/>
    <property type="project" value="UniProtKB-ARBA"/>
</dbReference>
<comment type="caution">
    <text evidence="4">The sequence shown here is derived from an EMBL/GenBank/DDBJ whole genome shotgun (WGS) entry which is preliminary data.</text>
</comment>
<dbReference type="Pfam" id="PF22917">
    <property type="entry name" value="PRISE"/>
    <property type="match status" value="1"/>
</dbReference>
<organism evidence="4 5">
    <name type="scientific">Stephania japonica</name>
    <dbReference type="NCBI Taxonomy" id="461633"/>
    <lineage>
        <taxon>Eukaryota</taxon>
        <taxon>Viridiplantae</taxon>
        <taxon>Streptophyta</taxon>
        <taxon>Embryophyta</taxon>
        <taxon>Tracheophyta</taxon>
        <taxon>Spermatophyta</taxon>
        <taxon>Magnoliopsida</taxon>
        <taxon>Ranunculales</taxon>
        <taxon>Menispermaceae</taxon>
        <taxon>Menispermoideae</taxon>
        <taxon>Cissampelideae</taxon>
        <taxon>Stephania</taxon>
    </lineage>
</organism>
<evidence type="ECO:0000313" key="5">
    <source>
        <dbReference type="Proteomes" id="UP001417504"/>
    </source>
</evidence>
<dbReference type="InterPro" id="IPR036291">
    <property type="entry name" value="NAD(P)-bd_dom_sf"/>
</dbReference>
<protein>
    <recommendedName>
        <fullName evidence="3">PRISE-like Rossmann-fold domain-containing protein</fullName>
    </recommendedName>
</protein>
<evidence type="ECO:0000256" key="2">
    <source>
        <dbReference type="ARBA" id="ARBA00023002"/>
    </source>
</evidence>
<evidence type="ECO:0000259" key="3">
    <source>
        <dbReference type="Pfam" id="PF22917"/>
    </source>
</evidence>